<keyword evidence="1" id="KW-0812">Transmembrane</keyword>
<dbReference type="InterPro" id="IPR050706">
    <property type="entry name" value="Cyclic-di-GMP_PDE-like"/>
</dbReference>
<dbReference type="Pfam" id="PF00563">
    <property type="entry name" value="EAL"/>
    <property type="match status" value="1"/>
</dbReference>
<dbReference type="GO" id="GO:0071111">
    <property type="term" value="F:cyclic-guanylate-specific phosphodiesterase activity"/>
    <property type="evidence" value="ECO:0007669"/>
    <property type="project" value="InterPro"/>
</dbReference>
<gene>
    <name evidence="3" type="ORF">PAMC26510_21500</name>
</gene>
<dbReference type="SMART" id="SM00052">
    <property type="entry name" value="EAL"/>
    <property type="match status" value="1"/>
</dbReference>
<accession>A0A242MM56</accession>
<evidence type="ECO:0000313" key="3">
    <source>
        <dbReference type="EMBL" id="OTP72405.1"/>
    </source>
</evidence>
<sequence>MRTMNTFNFAGTTRLRTRPWNWLFAGLAGGLAVSAWLGLLMVRRLSPLGQLSDAVRRHQFIVAYQPIVDLDTRQCIGAEALVRWKQNNRIVRPDHFIPLAENRGLIQAITDQVFDTILFELGEFLQRYSEMYVSINLSAPDLVTRRFLDRLTPALAHAGISPRQVRIEATERCFLDAEAAKEVIQAFRDAGHPVYIDDFGTGYSSLSHLQNFQVDALKIDKSFVDTVGQDAASSSVASHIVDMAQTLGVQVVAEGIEREEQACYLHARGAQFGQGWLFSEPLCAPDFIRYAGRTLVTV</sequence>
<dbReference type="InterPro" id="IPR001633">
    <property type="entry name" value="EAL_dom"/>
</dbReference>
<feature type="domain" description="EAL" evidence="2">
    <location>
        <begin position="44"/>
        <end position="295"/>
    </location>
</feature>
<name>A0A242MM56_CABSO</name>
<organism evidence="3 4">
    <name type="scientific">Caballeronia sordidicola</name>
    <name type="common">Burkholderia sordidicola</name>
    <dbReference type="NCBI Taxonomy" id="196367"/>
    <lineage>
        <taxon>Bacteria</taxon>
        <taxon>Pseudomonadati</taxon>
        <taxon>Pseudomonadota</taxon>
        <taxon>Betaproteobacteria</taxon>
        <taxon>Burkholderiales</taxon>
        <taxon>Burkholderiaceae</taxon>
        <taxon>Caballeronia</taxon>
    </lineage>
</organism>
<dbReference type="CDD" id="cd01948">
    <property type="entry name" value="EAL"/>
    <property type="match status" value="1"/>
</dbReference>
<dbReference type="PANTHER" id="PTHR33121:SF79">
    <property type="entry name" value="CYCLIC DI-GMP PHOSPHODIESTERASE PDED-RELATED"/>
    <property type="match status" value="1"/>
</dbReference>
<evidence type="ECO:0000256" key="1">
    <source>
        <dbReference type="SAM" id="Phobius"/>
    </source>
</evidence>
<keyword evidence="1" id="KW-1133">Transmembrane helix</keyword>
<comment type="caution">
    <text evidence="3">The sequence shown here is derived from an EMBL/GenBank/DDBJ whole genome shotgun (WGS) entry which is preliminary data.</text>
</comment>
<keyword evidence="1" id="KW-0472">Membrane</keyword>
<dbReference type="Gene3D" id="3.20.20.450">
    <property type="entry name" value="EAL domain"/>
    <property type="match status" value="1"/>
</dbReference>
<feature type="transmembrane region" description="Helical" evidence="1">
    <location>
        <begin position="20"/>
        <end position="42"/>
    </location>
</feature>
<dbReference type="AlphaFoldDB" id="A0A242MM56"/>
<dbReference type="PANTHER" id="PTHR33121">
    <property type="entry name" value="CYCLIC DI-GMP PHOSPHODIESTERASE PDEF"/>
    <property type="match status" value="1"/>
</dbReference>
<dbReference type="SUPFAM" id="SSF141868">
    <property type="entry name" value="EAL domain-like"/>
    <property type="match status" value="1"/>
</dbReference>
<protein>
    <submittedName>
        <fullName evidence="3">Diguanylate cyclase/phosphodiesterase (GGDEF &amp; EAL protein) with PAS/PAC sensor(S)</fullName>
    </submittedName>
</protein>
<proteinExistence type="predicted"/>
<dbReference type="InterPro" id="IPR035919">
    <property type="entry name" value="EAL_sf"/>
</dbReference>
<dbReference type="Proteomes" id="UP000194546">
    <property type="component" value="Unassembled WGS sequence"/>
</dbReference>
<reference evidence="3 4" key="1">
    <citation type="submission" date="2017-03" db="EMBL/GenBank/DDBJ databases">
        <title>Genome analysis of strain PAMC 26510.</title>
        <authorList>
            <person name="Oh H.-M."/>
            <person name="Yang J.-A."/>
        </authorList>
    </citation>
    <scope>NUCLEOTIDE SEQUENCE [LARGE SCALE GENOMIC DNA]</scope>
    <source>
        <strain evidence="3 4">PAMC 26510</strain>
    </source>
</reference>
<evidence type="ECO:0000259" key="2">
    <source>
        <dbReference type="PROSITE" id="PS50883"/>
    </source>
</evidence>
<dbReference type="PROSITE" id="PS50883">
    <property type="entry name" value="EAL"/>
    <property type="match status" value="1"/>
</dbReference>
<dbReference type="EMBL" id="NBTY01000113">
    <property type="protein sequence ID" value="OTP72405.1"/>
    <property type="molecule type" value="Genomic_DNA"/>
</dbReference>
<evidence type="ECO:0000313" key="4">
    <source>
        <dbReference type="Proteomes" id="UP000194546"/>
    </source>
</evidence>